<dbReference type="OrthoDB" id="9803751at2"/>
<proteinExistence type="predicted"/>
<evidence type="ECO:0000313" key="2">
    <source>
        <dbReference type="EMBL" id="TDQ54440.1"/>
    </source>
</evidence>
<name>A0A4R6V319_9ACTN</name>
<reference evidence="2 3" key="1">
    <citation type="submission" date="2019-03" db="EMBL/GenBank/DDBJ databases">
        <title>Genomic Encyclopedia of Type Strains, Phase IV (KMG-IV): sequencing the most valuable type-strain genomes for metagenomic binning, comparative biology and taxonomic classification.</title>
        <authorList>
            <person name="Goeker M."/>
        </authorList>
    </citation>
    <scope>NUCLEOTIDE SEQUENCE [LARGE SCALE GENOMIC DNA]</scope>
    <source>
        <strain evidence="2 3">DSM 46770</strain>
    </source>
</reference>
<dbReference type="InterPro" id="IPR017850">
    <property type="entry name" value="Alkaline_phosphatase_core_sf"/>
</dbReference>
<dbReference type="Gene3D" id="3.40.720.10">
    <property type="entry name" value="Alkaline Phosphatase, subunit A"/>
    <property type="match status" value="1"/>
</dbReference>
<sequence>MQGVDLVDRDVLLITLDSCRYDVAADANTPHLSRLGPLLRAESPGTYTLPAHAALFNGFLPRPASGRFLLSGKPVEMIWRSAAARPTGGSVAVTFTGPTLMEHYVERGHRVIGAGGVTFFDPADTANSLPKPFPEFHYFGRSSRALSNLDSRVADRADTLPLTHVETLADRCADADHFFLFVNCSSTHIPYTTPNSPLTEQTSDALRRLYRLHDTKVPWPAGPPPLSRDDVRHLLDMQRRALEWADHQLGRLFARLATRRPLVVVCADHGEEFGESGRYGHGHPHSSVSTVPLWCGLLDPEEYSG</sequence>
<protein>
    <submittedName>
        <fullName evidence="2">Sulfatase-like protein</fullName>
    </submittedName>
</protein>
<feature type="domain" description="Sulfatase N-terminal" evidence="1">
    <location>
        <begin position="10"/>
        <end position="286"/>
    </location>
</feature>
<dbReference type="AlphaFoldDB" id="A0A4R6V319"/>
<dbReference type="InterPro" id="IPR000917">
    <property type="entry name" value="Sulfatase_N"/>
</dbReference>
<dbReference type="Pfam" id="PF00884">
    <property type="entry name" value="Sulfatase"/>
    <property type="match status" value="1"/>
</dbReference>
<gene>
    <name evidence="2" type="ORF">EV190_102274</name>
</gene>
<keyword evidence="3" id="KW-1185">Reference proteome</keyword>
<dbReference type="SUPFAM" id="SSF53649">
    <property type="entry name" value="Alkaline phosphatase-like"/>
    <property type="match status" value="1"/>
</dbReference>
<dbReference type="RefSeq" id="WP_133740403.1">
    <property type="nucleotide sequence ID" value="NZ_SNYN01000002.1"/>
</dbReference>
<dbReference type="EMBL" id="SNYN01000002">
    <property type="protein sequence ID" value="TDQ54440.1"/>
    <property type="molecule type" value="Genomic_DNA"/>
</dbReference>
<evidence type="ECO:0000313" key="3">
    <source>
        <dbReference type="Proteomes" id="UP000295281"/>
    </source>
</evidence>
<dbReference type="Proteomes" id="UP000295281">
    <property type="component" value="Unassembled WGS sequence"/>
</dbReference>
<organism evidence="2 3">
    <name type="scientific">Actinorugispora endophytica</name>
    <dbReference type="NCBI Taxonomy" id="1605990"/>
    <lineage>
        <taxon>Bacteria</taxon>
        <taxon>Bacillati</taxon>
        <taxon>Actinomycetota</taxon>
        <taxon>Actinomycetes</taxon>
        <taxon>Streptosporangiales</taxon>
        <taxon>Nocardiopsidaceae</taxon>
        <taxon>Actinorugispora</taxon>
    </lineage>
</organism>
<accession>A0A4R6V319</accession>
<comment type="caution">
    <text evidence="2">The sequence shown here is derived from an EMBL/GenBank/DDBJ whole genome shotgun (WGS) entry which is preliminary data.</text>
</comment>
<evidence type="ECO:0000259" key="1">
    <source>
        <dbReference type="Pfam" id="PF00884"/>
    </source>
</evidence>